<sequence>MITLPFGLFRRRRLTTEQQDALLNELDALLQRIEAALDRFGSDVETADRNALAGSRASLRELFLIVVAGEFNSGKSTFLNALLGAQVLPEGVTPTTDAITLLKYGDEPFDELIEPGLRLHHYPAEMLRQLTVVDTPGTNAVIRQHERLTREYIPRADLVIFLTSADRPFTESERAFLELIKEWGKKVVVVINKADILTPAEQDQVAQFVREHVNRVLEQSPELFMVSARRALQARQQAGDTAAEQWQASGMAAIEHFVVDTLDEETRFRLKVLSPLGVARRITTKYLDATEARLATLRDDIQAIDQIDRQLALFGDELKQDAEYHLTEIDRVLTTIQERGDRFCDETIRLSRIRELIDGNRLRAAFEQEVIGDSYQHLDQRVQKLIDWLMEKNLRLQQSVDEFIQQRALAHRERMLGSVGGSFAYNRQALLESIGQAAQTAMASYNRQAEAHQLATEVQSSVAATAITGVGALGLGATLVALFHTVLLDMTGILAALTVAGLGLAILPAKRRQAKETIRKKIDEVRNQLRADLRQQIERESERTILQIRERNAPFIRFVRAQQEQLIDLQRTFSDLAVAVEKLSKQAG</sequence>
<dbReference type="InterPro" id="IPR027417">
    <property type="entry name" value="P-loop_NTPase"/>
</dbReference>
<proteinExistence type="predicted"/>
<dbReference type="CDD" id="cd09912">
    <property type="entry name" value="DLP_2"/>
    <property type="match status" value="1"/>
</dbReference>
<dbReference type="SUPFAM" id="SSF52540">
    <property type="entry name" value="P-loop containing nucleoside triphosphate hydrolases"/>
    <property type="match status" value="1"/>
</dbReference>
<comment type="caution">
    <text evidence="3">The sequence shown here is derived from an EMBL/GenBank/DDBJ whole genome shotgun (WGS) entry which is preliminary data.</text>
</comment>
<keyword evidence="1" id="KW-1133">Transmembrane helix</keyword>
<evidence type="ECO:0000259" key="2">
    <source>
        <dbReference type="Pfam" id="PF01926"/>
    </source>
</evidence>
<evidence type="ECO:0000256" key="1">
    <source>
        <dbReference type="SAM" id="Phobius"/>
    </source>
</evidence>
<protein>
    <submittedName>
        <fullName evidence="3">Dynamin</fullName>
    </submittedName>
</protein>
<dbReference type="OrthoDB" id="9816479at2"/>
<dbReference type="PANTHER" id="PTHR43681:SF1">
    <property type="entry name" value="SARCALUMENIN"/>
    <property type="match status" value="1"/>
</dbReference>
<reference evidence="3 4" key="1">
    <citation type="submission" date="2016-04" db="EMBL/GenBank/DDBJ databases">
        <title>Chloroflexus islandicus sp. nov., a thermophilic filamentous anoxygenic phototrophic bacterium from geyser Strokkur (Iceland).</title>
        <authorList>
            <person name="Gaisin V.A."/>
            <person name="Kalashnikov A.M."/>
            <person name="Sukhacheva M.V."/>
            <person name="Grouzdev D.S."/>
            <person name="Ivanov T.M."/>
            <person name="Kuznetsov B."/>
            <person name="Gorlenko V.M."/>
        </authorList>
    </citation>
    <scope>NUCLEOTIDE SEQUENCE [LARGE SCALE GENOMIC DNA]</scope>
    <source>
        <strain evidence="4">isl-2</strain>
    </source>
</reference>
<dbReference type="InterPro" id="IPR006073">
    <property type="entry name" value="GTP-bd"/>
</dbReference>
<dbReference type="STRING" id="1707952.A6A03_10560"/>
<feature type="transmembrane region" description="Helical" evidence="1">
    <location>
        <begin position="490"/>
        <end position="509"/>
    </location>
</feature>
<dbReference type="InterPro" id="IPR051943">
    <property type="entry name" value="TRAFAC_Dynamin-like_GTPase"/>
</dbReference>
<dbReference type="Proteomes" id="UP000078287">
    <property type="component" value="Unassembled WGS sequence"/>
</dbReference>
<accession>A0A178MFH3</accession>
<dbReference type="EMBL" id="LWQS01000037">
    <property type="protein sequence ID" value="OAN47502.1"/>
    <property type="molecule type" value="Genomic_DNA"/>
</dbReference>
<keyword evidence="1" id="KW-0812">Transmembrane</keyword>
<keyword evidence="4" id="KW-1185">Reference proteome</keyword>
<dbReference type="AlphaFoldDB" id="A0A178MFH3"/>
<evidence type="ECO:0000313" key="3">
    <source>
        <dbReference type="EMBL" id="OAN47502.1"/>
    </source>
</evidence>
<dbReference type="Pfam" id="PF01926">
    <property type="entry name" value="MMR_HSR1"/>
    <property type="match status" value="1"/>
</dbReference>
<keyword evidence="1" id="KW-0472">Membrane</keyword>
<gene>
    <name evidence="3" type="ORF">A6A03_10560</name>
</gene>
<name>A0A178MFH3_9CHLR</name>
<organism evidence="3 4">
    <name type="scientific">Chloroflexus islandicus</name>
    <dbReference type="NCBI Taxonomy" id="1707952"/>
    <lineage>
        <taxon>Bacteria</taxon>
        <taxon>Bacillati</taxon>
        <taxon>Chloroflexota</taxon>
        <taxon>Chloroflexia</taxon>
        <taxon>Chloroflexales</taxon>
        <taxon>Chloroflexineae</taxon>
        <taxon>Chloroflexaceae</taxon>
        <taxon>Chloroflexus</taxon>
    </lineage>
</organism>
<dbReference type="PANTHER" id="PTHR43681">
    <property type="entry name" value="TRANSMEMBRANE GTPASE FZO"/>
    <property type="match status" value="1"/>
</dbReference>
<feature type="domain" description="G" evidence="2">
    <location>
        <begin position="65"/>
        <end position="193"/>
    </location>
</feature>
<dbReference type="GO" id="GO:0005525">
    <property type="term" value="F:GTP binding"/>
    <property type="evidence" value="ECO:0007669"/>
    <property type="project" value="InterPro"/>
</dbReference>
<dbReference type="RefSeq" id="WP_066783881.1">
    <property type="nucleotide sequence ID" value="NZ_LWQS01000037.1"/>
</dbReference>
<evidence type="ECO:0000313" key="4">
    <source>
        <dbReference type="Proteomes" id="UP000078287"/>
    </source>
</evidence>
<dbReference type="Gene3D" id="3.40.50.300">
    <property type="entry name" value="P-loop containing nucleotide triphosphate hydrolases"/>
    <property type="match status" value="1"/>
</dbReference>